<name>B0XR08_ASPFC</name>
<reference evidence="1 2" key="1">
    <citation type="journal article" date="2008" name="PLoS Genet.">
        <title>Genomic islands in the pathogenic filamentous fungus Aspergillus fumigatus.</title>
        <authorList>
            <person name="Fedorova N.D."/>
            <person name="Khaldi N."/>
            <person name="Joardar V.S."/>
            <person name="Maiti R."/>
            <person name="Amedeo P."/>
            <person name="Anderson M.J."/>
            <person name="Crabtree J."/>
            <person name="Silva J.C."/>
            <person name="Badger J.H."/>
            <person name="Albarraq A."/>
            <person name="Angiuoli S."/>
            <person name="Bussey H."/>
            <person name="Bowyer P."/>
            <person name="Cotty P.J."/>
            <person name="Dyer P.S."/>
            <person name="Egan A."/>
            <person name="Galens K."/>
            <person name="Fraser-Liggett C.M."/>
            <person name="Haas B.J."/>
            <person name="Inman J.M."/>
            <person name="Kent R."/>
            <person name="Lemieux S."/>
            <person name="Malavazi I."/>
            <person name="Orvis J."/>
            <person name="Roemer T."/>
            <person name="Ronning C.M."/>
            <person name="Sundaram J.P."/>
            <person name="Sutton G."/>
            <person name="Turner G."/>
            <person name="Venter J.C."/>
            <person name="White O.R."/>
            <person name="Whitty B.R."/>
            <person name="Youngman P."/>
            <person name="Wolfe K.H."/>
            <person name="Goldman G.H."/>
            <person name="Wortman J.R."/>
            <person name="Jiang B."/>
            <person name="Denning D.W."/>
            <person name="Nierman W.C."/>
        </authorList>
    </citation>
    <scope>NUCLEOTIDE SEQUENCE [LARGE SCALE GENOMIC DNA]</scope>
    <source>
        <strain evidence="2">CBS 144.89 / FGSC A1163 / CEA10</strain>
    </source>
</reference>
<dbReference type="VEuPathDB" id="FungiDB:AFUB_011830"/>
<organism evidence="1 2">
    <name type="scientific">Aspergillus fumigatus (strain CBS 144.89 / FGSC A1163 / CEA10)</name>
    <name type="common">Neosartorya fumigata</name>
    <dbReference type="NCBI Taxonomy" id="451804"/>
    <lineage>
        <taxon>Eukaryota</taxon>
        <taxon>Fungi</taxon>
        <taxon>Dikarya</taxon>
        <taxon>Ascomycota</taxon>
        <taxon>Pezizomycotina</taxon>
        <taxon>Eurotiomycetes</taxon>
        <taxon>Eurotiomycetidae</taxon>
        <taxon>Eurotiales</taxon>
        <taxon>Aspergillaceae</taxon>
        <taxon>Aspergillus</taxon>
        <taxon>Aspergillus subgen. Fumigati</taxon>
    </lineage>
</organism>
<protein>
    <submittedName>
        <fullName evidence="1">Uncharacterized protein</fullName>
    </submittedName>
</protein>
<gene>
    <name evidence="1" type="ORF">AFUB_011830</name>
</gene>
<accession>B0XR08</accession>
<evidence type="ECO:0000313" key="2">
    <source>
        <dbReference type="Proteomes" id="UP000001699"/>
    </source>
</evidence>
<sequence>MPPDIFTYHRHTKQRLGPGLSLGNLAFRGLDGVCDSHIRNFVSIERTLNHGFVISFV</sequence>
<proteinExistence type="predicted"/>
<dbReference type="AlphaFoldDB" id="B0XR08"/>
<dbReference type="EMBL" id="DS499594">
    <property type="protein sequence ID" value="EDP56472.1"/>
    <property type="molecule type" value="Genomic_DNA"/>
</dbReference>
<keyword evidence="2" id="KW-1185">Reference proteome</keyword>
<dbReference type="Proteomes" id="UP000001699">
    <property type="component" value="Unassembled WGS sequence"/>
</dbReference>
<evidence type="ECO:0000313" key="1">
    <source>
        <dbReference type="EMBL" id="EDP56472.1"/>
    </source>
</evidence>
<dbReference type="HOGENOM" id="CLU_2996153_0_0_1"/>